<protein>
    <recommendedName>
        <fullName evidence="9">Glycerol kinase</fullName>
        <ecNumber evidence="9">2.7.1.30</ecNumber>
    </recommendedName>
    <alternativeName>
        <fullName evidence="9">ATP:glycerol 3-phosphotransferase</fullName>
    </alternativeName>
    <alternativeName>
        <fullName evidence="9">Glycerokinase</fullName>
        <shortName evidence="9">GK</shortName>
    </alternativeName>
</protein>
<evidence type="ECO:0000256" key="10">
    <source>
        <dbReference type="RuleBase" id="RU003733"/>
    </source>
</evidence>
<dbReference type="GO" id="GO:0006072">
    <property type="term" value="P:glycerol-3-phosphate metabolic process"/>
    <property type="evidence" value="ECO:0007669"/>
    <property type="project" value="InterPro"/>
</dbReference>
<dbReference type="GO" id="GO:0019563">
    <property type="term" value="P:glycerol catabolic process"/>
    <property type="evidence" value="ECO:0007669"/>
    <property type="project" value="UniProtKB-UniRule"/>
</dbReference>
<evidence type="ECO:0000259" key="11">
    <source>
        <dbReference type="Pfam" id="PF00370"/>
    </source>
</evidence>
<keyword evidence="14" id="KW-1185">Reference proteome</keyword>
<feature type="binding site" evidence="9">
    <location>
        <position position="13"/>
    </location>
    <ligand>
        <name>ATP</name>
        <dbReference type="ChEBI" id="CHEBI:30616"/>
    </ligand>
</feature>
<feature type="binding site" evidence="9">
    <location>
        <position position="134"/>
    </location>
    <ligand>
        <name>sn-glycerol 3-phosphate</name>
        <dbReference type="ChEBI" id="CHEBI:57597"/>
    </ligand>
</feature>
<dbReference type="SUPFAM" id="SSF53067">
    <property type="entry name" value="Actin-like ATPase domain"/>
    <property type="match status" value="2"/>
</dbReference>
<feature type="binding site" evidence="9">
    <location>
        <position position="409"/>
    </location>
    <ligand>
        <name>ATP</name>
        <dbReference type="ChEBI" id="CHEBI:30616"/>
    </ligand>
</feature>
<evidence type="ECO:0000256" key="7">
    <source>
        <dbReference type="ARBA" id="ARBA00022840"/>
    </source>
</evidence>
<feature type="binding site" evidence="9">
    <location>
        <position position="265"/>
    </location>
    <ligand>
        <name>ADP</name>
        <dbReference type="ChEBI" id="CHEBI:456216"/>
    </ligand>
</feature>
<dbReference type="EC" id="2.7.1.30" evidence="9"/>
<dbReference type="CDD" id="cd07786">
    <property type="entry name" value="FGGY_EcGK_like"/>
    <property type="match status" value="1"/>
</dbReference>
<feature type="domain" description="Carbohydrate kinase FGGY N-terminal" evidence="11">
    <location>
        <begin position="4"/>
        <end position="250"/>
    </location>
</feature>
<evidence type="ECO:0000256" key="2">
    <source>
        <dbReference type="ARBA" id="ARBA00009156"/>
    </source>
</evidence>
<sequence length="497" mass="54244">MNKYIMALDQGTTSSRAILFDRSGAIVAIAQKEFTQHFPAPGWVEHDPAEIWSSQISVATEAMAKAGLESAHIAAIGITNQRETAIVWDRETGKPVHNAIVWQDRRTAAYCDSLKAAGHEKMIREKTGLVIDSYFSGTKVKWILDNVPGARDRAARGQLAFGTVDAWLVWNLTHGKVHATDITNAARTMLFNIHTQQWDAELLQLLDIPASMLPEVKQSSEVCGHTAPGLFSATLPIAGIAGDQHAALFGQMCTTPGMVKNTYGTGCFMLMNIGNQPILSKNNLLTTIAWKVNGEVQYALEGSIFIAGAIVQWLRDGLGIIRTSAEVEALAARAPQNEGVYLVPAFAGLGAPHWEQHARGTLVGMTRGTTAAHIARAALESIAYQTMEVLRAMEADANMHIKELRVDGGATGNNLLMQFQADILHTKVVRPRITETTAMGAAYLAGLATGYWKDLEEIRSQWQVDKYFEPDTAQNGREEWINGWNKAVKAAKSWAAN</sequence>
<evidence type="ECO:0000256" key="3">
    <source>
        <dbReference type="ARBA" id="ARBA00022679"/>
    </source>
</evidence>
<keyword evidence="7 9" id="KW-0067">ATP-binding</keyword>
<dbReference type="EMBL" id="VLLG01000003">
    <property type="protein sequence ID" value="TWI89001.1"/>
    <property type="molecule type" value="Genomic_DNA"/>
</dbReference>
<feature type="binding site" evidence="9">
    <location>
        <position position="134"/>
    </location>
    <ligand>
        <name>glycerol</name>
        <dbReference type="ChEBI" id="CHEBI:17754"/>
    </ligand>
</feature>
<name>A0A562T629_CHIJA</name>
<dbReference type="InterPro" id="IPR043129">
    <property type="entry name" value="ATPase_NBD"/>
</dbReference>
<dbReference type="GO" id="GO:0004370">
    <property type="term" value="F:glycerol kinase activity"/>
    <property type="evidence" value="ECO:0007669"/>
    <property type="project" value="UniProtKB-UniRule"/>
</dbReference>
<gene>
    <name evidence="9" type="primary">glpK</name>
    <name evidence="13" type="ORF">LX66_3094</name>
</gene>
<feature type="binding site" evidence="9">
    <location>
        <position position="16"/>
    </location>
    <ligand>
        <name>ADP</name>
        <dbReference type="ChEBI" id="CHEBI:456216"/>
    </ligand>
</feature>
<feature type="binding site" evidence="9">
    <location>
        <position position="83"/>
    </location>
    <ligand>
        <name>glycerol</name>
        <dbReference type="ChEBI" id="CHEBI:17754"/>
    </ligand>
</feature>
<feature type="binding site" evidence="9">
    <location>
        <position position="244"/>
    </location>
    <ligand>
        <name>glycerol</name>
        <dbReference type="ChEBI" id="CHEBI:17754"/>
    </ligand>
</feature>
<dbReference type="Gene3D" id="3.30.420.40">
    <property type="match status" value="2"/>
</dbReference>
<evidence type="ECO:0000259" key="12">
    <source>
        <dbReference type="Pfam" id="PF02782"/>
    </source>
</evidence>
<keyword evidence="5 9" id="KW-0418">Kinase</keyword>
<comment type="pathway">
    <text evidence="1 9">Polyol metabolism; glycerol degradation via glycerol kinase pathway; sn-glycerol 3-phosphate from glycerol: step 1/1.</text>
</comment>
<dbReference type="FunFam" id="3.30.420.40:FF:000007">
    <property type="entry name" value="Glycerol kinase"/>
    <property type="match status" value="1"/>
</dbReference>
<dbReference type="Pfam" id="PF02782">
    <property type="entry name" value="FGGY_C"/>
    <property type="match status" value="1"/>
</dbReference>
<dbReference type="PROSITE" id="PS00933">
    <property type="entry name" value="FGGY_KINASES_1"/>
    <property type="match status" value="1"/>
</dbReference>
<dbReference type="GO" id="GO:0005524">
    <property type="term" value="F:ATP binding"/>
    <property type="evidence" value="ECO:0007669"/>
    <property type="project" value="UniProtKB-UniRule"/>
</dbReference>
<feature type="binding site" evidence="9">
    <location>
        <position position="308"/>
    </location>
    <ligand>
        <name>ADP</name>
        <dbReference type="ChEBI" id="CHEBI:456216"/>
    </ligand>
</feature>
<dbReference type="AlphaFoldDB" id="A0A562T629"/>
<organism evidence="13 14">
    <name type="scientific">Chitinophaga japonensis</name>
    <name type="common">Flexibacter japonensis</name>
    <dbReference type="NCBI Taxonomy" id="104662"/>
    <lineage>
        <taxon>Bacteria</taxon>
        <taxon>Pseudomonadati</taxon>
        <taxon>Bacteroidota</taxon>
        <taxon>Chitinophagia</taxon>
        <taxon>Chitinophagales</taxon>
        <taxon>Chitinophagaceae</taxon>
        <taxon>Chitinophaga</taxon>
    </lineage>
</organism>
<dbReference type="InterPro" id="IPR000577">
    <property type="entry name" value="Carb_kinase_FGGY"/>
</dbReference>
<dbReference type="OrthoDB" id="9805576at2"/>
<feature type="binding site" evidence="9">
    <location>
        <position position="83"/>
    </location>
    <ligand>
        <name>sn-glycerol 3-phosphate</name>
        <dbReference type="ChEBI" id="CHEBI:57597"/>
    </ligand>
</feature>
<evidence type="ECO:0000256" key="5">
    <source>
        <dbReference type="ARBA" id="ARBA00022777"/>
    </source>
</evidence>
<comment type="function">
    <text evidence="9">Key enzyme in the regulation of glycerol uptake and metabolism. Catalyzes the phosphorylation of glycerol to yield sn-glycerol 3-phosphate.</text>
</comment>
<evidence type="ECO:0000256" key="1">
    <source>
        <dbReference type="ARBA" id="ARBA00005190"/>
    </source>
</evidence>
<feature type="binding site" evidence="9">
    <location>
        <position position="312"/>
    </location>
    <ligand>
        <name>ATP</name>
        <dbReference type="ChEBI" id="CHEBI:30616"/>
    </ligand>
</feature>
<evidence type="ECO:0000256" key="6">
    <source>
        <dbReference type="ARBA" id="ARBA00022798"/>
    </source>
</evidence>
<dbReference type="PANTHER" id="PTHR10196:SF69">
    <property type="entry name" value="GLYCEROL KINASE"/>
    <property type="match status" value="1"/>
</dbReference>
<dbReference type="FunFam" id="3.30.420.40:FF:000008">
    <property type="entry name" value="Glycerol kinase"/>
    <property type="match status" value="1"/>
</dbReference>
<feature type="binding site" evidence="9">
    <location>
        <position position="82"/>
    </location>
    <ligand>
        <name>sn-glycerol 3-phosphate</name>
        <dbReference type="ChEBI" id="CHEBI:57597"/>
    </ligand>
</feature>
<evidence type="ECO:0000313" key="13">
    <source>
        <dbReference type="EMBL" id="TWI89001.1"/>
    </source>
</evidence>
<dbReference type="NCBIfam" id="TIGR01311">
    <property type="entry name" value="glycerol_kin"/>
    <property type="match status" value="1"/>
</dbReference>
<proteinExistence type="inferred from homology"/>
<dbReference type="InterPro" id="IPR018483">
    <property type="entry name" value="Carb_kinase_FGGY_CS"/>
</dbReference>
<dbReference type="PROSITE" id="PS00445">
    <property type="entry name" value="FGGY_KINASES_2"/>
    <property type="match status" value="1"/>
</dbReference>
<feature type="binding site" evidence="9">
    <location>
        <position position="12"/>
    </location>
    <ligand>
        <name>sn-glycerol 3-phosphate</name>
        <dbReference type="ChEBI" id="CHEBI:57597"/>
    </ligand>
</feature>
<dbReference type="InterPro" id="IPR005999">
    <property type="entry name" value="Glycerol_kin"/>
</dbReference>
<feature type="binding site" evidence="9">
    <location>
        <position position="14"/>
    </location>
    <ligand>
        <name>ATP</name>
        <dbReference type="ChEBI" id="CHEBI:30616"/>
    </ligand>
</feature>
<evidence type="ECO:0000256" key="4">
    <source>
        <dbReference type="ARBA" id="ARBA00022741"/>
    </source>
</evidence>
<comment type="activity regulation">
    <text evidence="9">Inhibited by fructose 1,6-bisphosphate (FBP).</text>
</comment>
<evidence type="ECO:0000256" key="9">
    <source>
        <dbReference type="HAMAP-Rule" id="MF_00186"/>
    </source>
</evidence>
<feature type="binding site" evidence="9">
    <location>
        <position position="12"/>
    </location>
    <ligand>
        <name>ATP</name>
        <dbReference type="ChEBI" id="CHEBI:30616"/>
    </ligand>
</feature>
<feature type="binding site" evidence="9">
    <location>
        <position position="409"/>
    </location>
    <ligand>
        <name>ADP</name>
        <dbReference type="ChEBI" id="CHEBI:456216"/>
    </ligand>
</feature>
<dbReference type="HAMAP" id="MF_00186">
    <property type="entry name" value="Glycerol_kin"/>
    <property type="match status" value="1"/>
</dbReference>
<accession>A0A562T629</accession>
<feature type="binding site" evidence="9">
    <location>
        <position position="82"/>
    </location>
    <ligand>
        <name>glycerol</name>
        <dbReference type="ChEBI" id="CHEBI:17754"/>
    </ligand>
</feature>
<feature type="binding site" evidence="9">
    <location>
        <position position="265"/>
    </location>
    <ligand>
        <name>ATP</name>
        <dbReference type="ChEBI" id="CHEBI:30616"/>
    </ligand>
</feature>
<keyword evidence="6 9" id="KW-0319">Glycerol metabolism</keyword>
<dbReference type="PANTHER" id="PTHR10196">
    <property type="entry name" value="SUGAR KINASE"/>
    <property type="match status" value="1"/>
</dbReference>
<feature type="binding site" evidence="9">
    <location>
        <position position="413"/>
    </location>
    <ligand>
        <name>ADP</name>
        <dbReference type="ChEBI" id="CHEBI:456216"/>
    </ligand>
</feature>
<dbReference type="RefSeq" id="WP_145715009.1">
    <property type="nucleotide sequence ID" value="NZ_BAAAFY010000001.1"/>
</dbReference>
<keyword evidence="4 9" id="KW-0547">Nucleotide-binding</keyword>
<dbReference type="UniPathway" id="UPA00618">
    <property type="reaction ID" value="UER00672"/>
</dbReference>
<reference evidence="13 14" key="1">
    <citation type="journal article" date="2013" name="Stand. Genomic Sci.">
        <title>Genomic Encyclopedia of Type Strains, Phase I: The one thousand microbial genomes (KMG-I) project.</title>
        <authorList>
            <person name="Kyrpides N.C."/>
            <person name="Woyke T."/>
            <person name="Eisen J.A."/>
            <person name="Garrity G."/>
            <person name="Lilburn T.G."/>
            <person name="Beck B.J."/>
            <person name="Whitman W.B."/>
            <person name="Hugenholtz P."/>
            <person name="Klenk H.P."/>
        </authorList>
    </citation>
    <scope>NUCLEOTIDE SEQUENCE [LARGE SCALE GENOMIC DNA]</scope>
    <source>
        <strain evidence="13 14">DSM 13484</strain>
    </source>
</reference>
<feature type="domain" description="Carbohydrate kinase FGGY C-terminal" evidence="12">
    <location>
        <begin position="260"/>
        <end position="448"/>
    </location>
</feature>
<dbReference type="PIRSF" id="PIRSF000538">
    <property type="entry name" value="GlpK"/>
    <property type="match status" value="1"/>
</dbReference>
<dbReference type="GO" id="GO:0005829">
    <property type="term" value="C:cytosol"/>
    <property type="evidence" value="ECO:0007669"/>
    <property type="project" value="TreeGrafter"/>
</dbReference>
<feature type="binding site" evidence="9">
    <location>
        <position position="243"/>
    </location>
    <ligand>
        <name>sn-glycerol 3-phosphate</name>
        <dbReference type="ChEBI" id="CHEBI:57597"/>
    </ligand>
</feature>
<evidence type="ECO:0000313" key="14">
    <source>
        <dbReference type="Proteomes" id="UP000316778"/>
    </source>
</evidence>
<dbReference type="Proteomes" id="UP000316778">
    <property type="component" value="Unassembled WGS sequence"/>
</dbReference>
<feature type="binding site" evidence="9">
    <location>
        <position position="12"/>
    </location>
    <ligand>
        <name>ADP</name>
        <dbReference type="ChEBI" id="CHEBI:456216"/>
    </ligand>
</feature>
<dbReference type="InterPro" id="IPR018484">
    <property type="entry name" value="FGGY_N"/>
</dbReference>
<dbReference type="NCBIfam" id="NF000756">
    <property type="entry name" value="PRK00047.1"/>
    <property type="match status" value="1"/>
</dbReference>
<feature type="binding site" evidence="9">
    <location>
        <position position="308"/>
    </location>
    <ligand>
        <name>ATP</name>
        <dbReference type="ChEBI" id="CHEBI:30616"/>
    </ligand>
</feature>
<feature type="binding site" evidence="9">
    <location>
        <position position="243"/>
    </location>
    <ligand>
        <name>glycerol</name>
        <dbReference type="ChEBI" id="CHEBI:17754"/>
    </ligand>
</feature>
<evidence type="ECO:0000256" key="8">
    <source>
        <dbReference type="ARBA" id="ARBA00052101"/>
    </source>
</evidence>
<dbReference type="Pfam" id="PF00370">
    <property type="entry name" value="FGGY_N"/>
    <property type="match status" value="1"/>
</dbReference>
<dbReference type="InterPro" id="IPR018485">
    <property type="entry name" value="FGGY_C"/>
</dbReference>
<keyword evidence="3 9" id="KW-0808">Transferase</keyword>
<comment type="caution">
    <text evidence="13">The sequence shown here is derived from an EMBL/GenBank/DDBJ whole genome shotgun (WGS) entry which is preliminary data.</text>
</comment>
<comment type="catalytic activity">
    <reaction evidence="8 9">
        <text>glycerol + ATP = sn-glycerol 3-phosphate + ADP + H(+)</text>
        <dbReference type="Rhea" id="RHEA:21644"/>
        <dbReference type="ChEBI" id="CHEBI:15378"/>
        <dbReference type="ChEBI" id="CHEBI:17754"/>
        <dbReference type="ChEBI" id="CHEBI:30616"/>
        <dbReference type="ChEBI" id="CHEBI:57597"/>
        <dbReference type="ChEBI" id="CHEBI:456216"/>
        <dbReference type="EC" id="2.7.1.30"/>
    </reaction>
</comment>
<comment type="similarity">
    <text evidence="2 9 10">Belongs to the FGGY kinase family.</text>
</comment>